<dbReference type="Gene3D" id="2.60.40.10">
    <property type="entry name" value="Immunoglobulins"/>
    <property type="match status" value="5"/>
</dbReference>
<dbReference type="InterPro" id="IPR013783">
    <property type="entry name" value="Ig-like_fold"/>
</dbReference>
<evidence type="ECO:0000259" key="3">
    <source>
        <dbReference type="PROSITE" id="PS50853"/>
    </source>
</evidence>
<dbReference type="NCBIfam" id="TIGR04183">
    <property type="entry name" value="Por_Secre_tail"/>
    <property type="match status" value="1"/>
</dbReference>
<gene>
    <name evidence="4" type="ORF">DNU06_00970</name>
</gene>
<reference evidence="4 5" key="1">
    <citation type="submission" date="2018-06" db="EMBL/GenBank/DDBJ databases">
        <title>The draft genome sequence of Crocinitomix sp. SM1701.</title>
        <authorList>
            <person name="Zhang X."/>
        </authorList>
    </citation>
    <scope>NUCLEOTIDE SEQUENCE [LARGE SCALE GENOMIC DNA]</scope>
    <source>
        <strain evidence="4 5">SM1701</strain>
    </source>
</reference>
<feature type="domain" description="Fibronectin type-III" evidence="3">
    <location>
        <begin position="388"/>
        <end position="476"/>
    </location>
</feature>
<feature type="domain" description="Fibronectin type-III" evidence="3">
    <location>
        <begin position="1201"/>
        <end position="1288"/>
    </location>
</feature>
<name>A0A2W1N2C0_9FLAO</name>
<evidence type="ECO:0000313" key="4">
    <source>
        <dbReference type="EMBL" id="PZE18437.1"/>
    </source>
</evidence>
<dbReference type="InterPro" id="IPR026444">
    <property type="entry name" value="Secre_tail"/>
</dbReference>
<feature type="domain" description="Fibronectin type-III" evidence="3">
    <location>
        <begin position="930"/>
        <end position="1019"/>
    </location>
</feature>
<dbReference type="CDD" id="cd00063">
    <property type="entry name" value="FN3"/>
    <property type="match status" value="5"/>
</dbReference>
<keyword evidence="5" id="KW-1185">Reference proteome</keyword>
<dbReference type="Gene3D" id="2.60.120.200">
    <property type="match status" value="6"/>
</dbReference>
<feature type="domain" description="Fibronectin type-III" evidence="3">
    <location>
        <begin position="1736"/>
        <end position="1823"/>
    </location>
</feature>
<comment type="caution">
    <text evidence="4">The sequence shown here is derived from an EMBL/GenBank/DDBJ whole genome shotgun (WGS) entry which is preliminary data.</text>
</comment>
<accession>A0A2W1N2C0</accession>
<evidence type="ECO:0000313" key="5">
    <source>
        <dbReference type="Proteomes" id="UP000249248"/>
    </source>
</evidence>
<feature type="signal peptide" evidence="2">
    <location>
        <begin position="1"/>
        <end position="20"/>
    </location>
</feature>
<dbReference type="SUPFAM" id="SSF49265">
    <property type="entry name" value="Fibronectin type III"/>
    <property type="match status" value="6"/>
</dbReference>
<dbReference type="SMART" id="SM00060">
    <property type="entry name" value="FN3"/>
    <property type="match status" value="6"/>
</dbReference>
<dbReference type="EMBL" id="QKSB01000001">
    <property type="protein sequence ID" value="PZE18437.1"/>
    <property type="molecule type" value="Genomic_DNA"/>
</dbReference>
<protein>
    <recommendedName>
        <fullName evidence="3">Fibronectin type-III domain-containing protein</fullName>
    </recommendedName>
</protein>
<dbReference type="InterPro" id="IPR003961">
    <property type="entry name" value="FN3_dom"/>
</dbReference>
<evidence type="ECO:0000256" key="1">
    <source>
        <dbReference type="ARBA" id="ARBA00022729"/>
    </source>
</evidence>
<feature type="chain" id="PRO_5016016490" description="Fibronectin type-III domain-containing protein" evidence="2">
    <location>
        <begin position="21"/>
        <end position="2263"/>
    </location>
</feature>
<dbReference type="InterPro" id="IPR036116">
    <property type="entry name" value="FN3_sf"/>
</dbReference>
<dbReference type="PROSITE" id="PS50853">
    <property type="entry name" value="FN3"/>
    <property type="match status" value="6"/>
</dbReference>
<keyword evidence="1 2" id="KW-0732">Signal</keyword>
<dbReference type="Pfam" id="PF18962">
    <property type="entry name" value="Por_Secre_tail"/>
    <property type="match status" value="1"/>
</dbReference>
<dbReference type="OrthoDB" id="975384at2"/>
<evidence type="ECO:0000256" key="2">
    <source>
        <dbReference type="SAM" id="SignalP"/>
    </source>
</evidence>
<proteinExistence type="predicted"/>
<organism evidence="4 5">
    <name type="scientific">Putridiphycobacter roseus</name>
    <dbReference type="NCBI Taxonomy" id="2219161"/>
    <lineage>
        <taxon>Bacteria</taxon>
        <taxon>Pseudomonadati</taxon>
        <taxon>Bacteroidota</taxon>
        <taxon>Flavobacteriia</taxon>
        <taxon>Flavobacteriales</taxon>
        <taxon>Crocinitomicaceae</taxon>
        <taxon>Putridiphycobacter</taxon>
    </lineage>
</organism>
<feature type="domain" description="Fibronectin type-III" evidence="3">
    <location>
        <begin position="660"/>
        <end position="748"/>
    </location>
</feature>
<dbReference type="RefSeq" id="WP_111061337.1">
    <property type="nucleotide sequence ID" value="NZ_JBHUCU010000007.1"/>
</dbReference>
<sequence>MRLKIILFTTLLMSVVSSFAQITSGNGTLTNQGLPVDVTKDYTYSQFIYTPNEVGSSGGIDGLTFYKSGNSLQNIDQWDVFIGTTTKDVFTNDSDWVAHADLNLLYSGTVMQNALGEVTVNFTSTFVYNGIDNLVIAIDENSAGQGGVYDKFFASSKSGLRSMVYANDGIGNNPDPVNPPKAIVTLGGLKAAAPNVTFLGISTDCNQPKSHIYTQGFENYIPTCWEEKEGKLGTVNTNFTNTTSSDWNDGNYANVAGEIAAKLNISYSNHREWLISPSFDLGTENYALAFDLALNYTSNTDAAALDADDTLAFVISTDDGITWNNTNILRMWTAGNAISNVGSHYELDLSAYSGIVKIGIYGASSGFSNYKILSVDNFSISKSSSCLKPFQLSVNNLTVNSADLSWDNGATLNTQIQYGLIGFQLGSGTNTLATGTSYTINTLAAGATYQVYMRNICAVGDTSDWSIPMTISTPCPISFTPPYAQNFETYLPACWTEGQGTLGGTNTVFSAGATSLWDGWAFANIGSNGARLALQSTTNRREEWLISPTFDLGTSNTFQAEFEVALTQWNNAENNTFDADDTLAFVISTDNGVTWSTANILKTWKNGVNPSGAGDFASFDLSLYTGTVKFGFYVASSASASARKIFIDNFKIVNAPSCNQPQTFILSNPTINSISIDWTIPTTNGVVIEYGPVGFVPGTGVIATALTAPYTLTGIQAESEYDIYIRNICAIGDTSDYSIKRTFTTLCAVVIPPYYQDYSMYPTSCWERDRGFLNNTNTVFLGIGYSSWLSDGFGNVGYTGAMRMNIAGSSNKDWFISPTVDLGTTNTYDLTFDVALTSWSGTSSSTLGNDDTLAIVISTDNGVTWKQSNILQVWRAGTEPSNTGDAVSIDLSSYSGLVKFGFYAASTVNGGDKNVYIDNFRIDNGITCAKPAGLTVTNITSQSADVSWATGGAATVEIEYGPFGFVPGTGFKVVTSTNPTTLSGLTDLTAYEFYIRDICSPGDTSYYSSPISFTTTCPVYAPTYTQNFGVFLPDCWEEKQGELKLNGTVLSSINSNWIQSGFGGTSGSAAAKTVINGANIDEWLISPTIDLGSGAINYHAEFKIAVTPYYATASSVNFDADDTLAFVISTDNGITWTQANILKTWKMGDQPAMTGDYFAADLSAYTGLVKFGFYAASSTNTTSSNGFIDDFRIMPIPSCVTPTNISISNLLANSVDIAWTNAATNAQIEYGISGFSPGTGNLITTTSNPFSLSGLTDQTTYDYYVRTICGPGDTSNWSLVRSFTTPCPIFTAPYFEGYDTYPANCWTTFNANFVNGNLNWNNSSNWWAQDGFGNVGFTGAAKMHYWLTTHNDWLVSPSIDLGTSGNFRLEFDIALTDDNNTNQGSFDVDDSLFLYISTDDGLTWNQTDSLMRWYTGKEPTAAGDFISIDLSAYTGVVRFGYYARSSAPGGDINVYIDNFEIPYCPRPFDVAMETLTANSALISWNTFGTHTFIEYGAPGFTIGTGTTLYSDSSEVLIDGLTPITDYEFYLIDSCGIGTLSRWNGPFEFSTPCPNYIPTYTQDFTAFLPQCWEKYSGLLSATAVGLNSPGSFGWTTDGFGNVGTSGAARMNIVGNGIHEWLVSPSIDLGNGTTGYQVEFDLAMTAWSNSSVDILGADDTLALVISLDNGATWTTNNILKTWTYNNPPSNTGDFELLELIAYTGVVKFGLYSSTTISGNNVNVYVDNFAVKPIPPCQQPLNITIDDLSDTSVTLSWTLGAANSVIQYGTTGFTLGTGTSVNTTNSTGIINGLMPNTSYDIYILDSCGIGNTSVWSGPISIHTNCQVVVPYYFEGFSTYLPDCWTEFTGALSQSNTIMTNPFSSQWAADGFGNVGSSGAARMYVYSPGNGTPKYEWLVSPSIDLGNGTLDHIMEFDVASTAYLSTGVSNFDADDSLAVIISTDDGVTWKSTNILQAWTAANKPSNTGDHTIISLSGYSGIVKIGFYATTSASGGSANVYMDNFEITVCNPTFSNVIEVVCDTYTSPSGTVYTVSGMYNDTILNNAGCDSIISIDLTVNYSSSLTLTETRCESYISNAGLTYNSSGTYTELFSNTAGCDSVVTINLTIIDLDNTVSITNGVTLSANETQVGVMYQWLDCSNGNAPIVGATTGIFEASINGNYACEITKDSCFVITNCATVTGVGLDKSSVDYFNIYPNPNQGLFTITIPVNNSPTQLVITNMAGQIIIEKKITENKTTIQLLEASPGIYTVQVTGINGIYTKQLVVD</sequence>
<feature type="domain" description="Fibronectin type-III" evidence="3">
    <location>
        <begin position="1466"/>
        <end position="1553"/>
    </location>
</feature>
<dbReference type="Gene3D" id="2.60.120.260">
    <property type="entry name" value="Galactose-binding domain-like"/>
    <property type="match status" value="1"/>
</dbReference>
<dbReference type="Proteomes" id="UP000249248">
    <property type="component" value="Unassembled WGS sequence"/>
</dbReference>